<comment type="caution">
    <text evidence="7">The sequence shown here is derived from an EMBL/GenBank/DDBJ whole genome shotgun (WGS) entry which is preliminary data.</text>
</comment>
<accession>A0AAN6YE00</accession>
<dbReference type="AlphaFoldDB" id="A0AAN6YE00"/>
<proteinExistence type="predicted"/>
<evidence type="ECO:0000256" key="1">
    <source>
        <dbReference type="ARBA" id="ARBA00004173"/>
    </source>
</evidence>
<dbReference type="PANTHER" id="PTHR48182:SF2">
    <property type="entry name" value="PROTEIN SERAC1"/>
    <property type="match status" value="1"/>
</dbReference>
<dbReference type="SUPFAM" id="SSF53474">
    <property type="entry name" value="alpha/beta-Hydrolases"/>
    <property type="match status" value="1"/>
</dbReference>
<name>A0AAN6YE00_9PEZI</name>
<reference evidence="7" key="1">
    <citation type="journal article" date="2023" name="Mol. Phylogenet. Evol.">
        <title>Genome-scale phylogeny and comparative genomics of the fungal order Sordariales.</title>
        <authorList>
            <person name="Hensen N."/>
            <person name="Bonometti L."/>
            <person name="Westerberg I."/>
            <person name="Brannstrom I.O."/>
            <person name="Guillou S."/>
            <person name="Cros-Aarteil S."/>
            <person name="Calhoun S."/>
            <person name="Haridas S."/>
            <person name="Kuo A."/>
            <person name="Mondo S."/>
            <person name="Pangilinan J."/>
            <person name="Riley R."/>
            <person name="LaButti K."/>
            <person name="Andreopoulos B."/>
            <person name="Lipzen A."/>
            <person name="Chen C."/>
            <person name="Yan M."/>
            <person name="Daum C."/>
            <person name="Ng V."/>
            <person name="Clum A."/>
            <person name="Steindorff A."/>
            <person name="Ohm R.A."/>
            <person name="Martin F."/>
            <person name="Silar P."/>
            <person name="Natvig D.O."/>
            <person name="Lalanne C."/>
            <person name="Gautier V."/>
            <person name="Ament-Velasquez S.L."/>
            <person name="Kruys A."/>
            <person name="Hutchinson M.I."/>
            <person name="Powell A.J."/>
            <person name="Barry K."/>
            <person name="Miller A.N."/>
            <person name="Grigoriev I.V."/>
            <person name="Debuchy R."/>
            <person name="Gladieux P."/>
            <person name="Hiltunen Thoren M."/>
            <person name="Johannesson H."/>
        </authorList>
    </citation>
    <scope>NUCLEOTIDE SEQUENCE</scope>
    <source>
        <strain evidence="7">PSN293</strain>
    </source>
</reference>
<organism evidence="7 8">
    <name type="scientific">Rhypophila decipiens</name>
    <dbReference type="NCBI Taxonomy" id="261697"/>
    <lineage>
        <taxon>Eukaryota</taxon>
        <taxon>Fungi</taxon>
        <taxon>Dikarya</taxon>
        <taxon>Ascomycota</taxon>
        <taxon>Pezizomycotina</taxon>
        <taxon>Sordariomycetes</taxon>
        <taxon>Sordariomycetidae</taxon>
        <taxon>Sordariales</taxon>
        <taxon>Naviculisporaceae</taxon>
        <taxon>Rhypophila</taxon>
    </lineage>
</organism>
<evidence type="ECO:0000313" key="7">
    <source>
        <dbReference type="EMBL" id="KAK4217349.1"/>
    </source>
</evidence>
<dbReference type="Gene3D" id="3.40.50.1820">
    <property type="entry name" value="alpha/beta hydrolase"/>
    <property type="match status" value="1"/>
</dbReference>
<dbReference type="GO" id="GO:0016020">
    <property type="term" value="C:membrane"/>
    <property type="evidence" value="ECO:0007669"/>
    <property type="project" value="UniProtKB-SubCell"/>
</dbReference>
<dbReference type="PANTHER" id="PTHR48182">
    <property type="entry name" value="PROTEIN SERAC1"/>
    <property type="match status" value="1"/>
</dbReference>
<reference evidence="7" key="2">
    <citation type="submission" date="2023-05" db="EMBL/GenBank/DDBJ databases">
        <authorList>
            <consortium name="Lawrence Berkeley National Laboratory"/>
            <person name="Steindorff A."/>
            <person name="Hensen N."/>
            <person name="Bonometti L."/>
            <person name="Westerberg I."/>
            <person name="Brannstrom I.O."/>
            <person name="Guillou S."/>
            <person name="Cros-Aarteil S."/>
            <person name="Calhoun S."/>
            <person name="Haridas S."/>
            <person name="Kuo A."/>
            <person name="Mondo S."/>
            <person name="Pangilinan J."/>
            <person name="Riley R."/>
            <person name="Labutti K."/>
            <person name="Andreopoulos B."/>
            <person name="Lipzen A."/>
            <person name="Chen C."/>
            <person name="Yanf M."/>
            <person name="Daum C."/>
            <person name="Ng V."/>
            <person name="Clum A."/>
            <person name="Ohm R."/>
            <person name="Martin F."/>
            <person name="Silar P."/>
            <person name="Natvig D."/>
            <person name="Lalanne C."/>
            <person name="Gautier V."/>
            <person name="Ament-Velasquez S.L."/>
            <person name="Kruys A."/>
            <person name="Hutchinson M.I."/>
            <person name="Powell A.J."/>
            <person name="Barry K."/>
            <person name="Miller A.N."/>
            <person name="Grigoriev I.V."/>
            <person name="Debuchy R."/>
            <person name="Gladieux P."/>
            <person name="Thoren M.H."/>
            <person name="Johannesson H."/>
        </authorList>
    </citation>
    <scope>NUCLEOTIDE SEQUENCE</scope>
    <source>
        <strain evidence="7">PSN293</strain>
    </source>
</reference>
<evidence type="ECO:0000256" key="2">
    <source>
        <dbReference type="ARBA" id="ARBA00004240"/>
    </source>
</evidence>
<dbReference type="InterPro" id="IPR029058">
    <property type="entry name" value="AB_hydrolase_fold"/>
</dbReference>
<evidence type="ECO:0000256" key="4">
    <source>
        <dbReference type="ARBA" id="ARBA00022824"/>
    </source>
</evidence>
<keyword evidence="4" id="KW-0256">Endoplasmic reticulum</keyword>
<keyword evidence="8" id="KW-1185">Reference proteome</keyword>
<comment type="subcellular location">
    <subcellularLocation>
        <location evidence="2">Endoplasmic reticulum</location>
    </subcellularLocation>
    <subcellularLocation>
        <location evidence="3">Membrane</location>
    </subcellularLocation>
    <subcellularLocation>
        <location evidence="1">Mitochondrion</location>
    </subcellularLocation>
</comment>
<evidence type="ECO:0000256" key="3">
    <source>
        <dbReference type="ARBA" id="ARBA00004370"/>
    </source>
</evidence>
<gene>
    <name evidence="7" type="ORF">QBC37DRAFT_438144</name>
</gene>
<evidence type="ECO:0000256" key="5">
    <source>
        <dbReference type="ARBA" id="ARBA00023128"/>
    </source>
</evidence>
<dbReference type="Proteomes" id="UP001301769">
    <property type="component" value="Unassembled WGS sequence"/>
</dbReference>
<dbReference type="InterPro" id="IPR052374">
    <property type="entry name" value="SERAC1"/>
</dbReference>
<dbReference type="EMBL" id="MU858060">
    <property type="protein sequence ID" value="KAK4217349.1"/>
    <property type="molecule type" value="Genomic_DNA"/>
</dbReference>
<evidence type="ECO:0000313" key="8">
    <source>
        <dbReference type="Proteomes" id="UP001301769"/>
    </source>
</evidence>
<keyword evidence="6" id="KW-0472">Membrane</keyword>
<sequence length="322" mass="35393">MSTPETGRPVGLLELVAPKDAIVDIVFIHGLTGHREKTWSGRYGTDWAKTLLPKDLPNARMFSWGYDANILHFFDKKADHRLDDHSKQLCSDLAGVRSKNPERPILFVVHSLGGIVCENALILATTSAENHIKQISACTRGIIFLGTPLRGSDKTIWVQIGHKFAELIGQAKSKDLVSVIEKDAPRLQELGDSFSNILRDRAKTDQSIEVVFFYEEFGMGPLGHIVTKDSATVAGYEAQAIPADHVDMVRFDTNAEPGYVRIKVVLERWIEALKRTGKATPVTGINIHQEVERMMGGTVVGYVAGSTTFTSNVYGSDKCASG</sequence>
<protein>
    <recommendedName>
        <fullName evidence="9">DUF676 domain-containing protein</fullName>
    </recommendedName>
</protein>
<evidence type="ECO:0000256" key="6">
    <source>
        <dbReference type="ARBA" id="ARBA00023136"/>
    </source>
</evidence>
<dbReference type="GO" id="GO:0005783">
    <property type="term" value="C:endoplasmic reticulum"/>
    <property type="evidence" value="ECO:0007669"/>
    <property type="project" value="UniProtKB-SubCell"/>
</dbReference>
<evidence type="ECO:0008006" key="9">
    <source>
        <dbReference type="Google" id="ProtNLM"/>
    </source>
</evidence>
<keyword evidence="5" id="KW-0496">Mitochondrion</keyword>
<dbReference type="GO" id="GO:0005739">
    <property type="term" value="C:mitochondrion"/>
    <property type="evidence" value="ECO:0007669"/>
    <property type="project" value="UniProtKB-SubCell"/>
</dbReference>